<dbReference type="InterPro" id="IPR027417">
    <property type="entry name" value="P-loop_NTPase"/>
</dbReference>
<sequence length="204" mass="21598">MAPAPVTIAFIASKGGVGKTMGTICLAAALTHTGHSVEVLDADPQGSASEWLEIAAEERPTGSPIPFTYRAVNLSDLKRLRPSTDFVVIDTPPGTPDVQSAAAAAADLVIIPTTPSADDIARTWATVDALGPTVRLVALLNQANPRTKLFTQVVDLLAAENVPQLATTIPTRESFKHTHGTYPTRTALGPWLQVAEEIQEMTRP</sequence>
<name>A0ABR6D0Z5_9MICC</name>
<organism evidence="2 3">
    <name type="scientific">Micrococcus yunnanensis</name>
    <dbReference type="NCBI Taxonomy" id="566027"/>
    <lineage>
        <taxon>Bacteria</taxon>
        <taxon>Bacillati</taxon>
        <taxon>Actinomycetota</taxon>
        <taxon>Actinomycetes</taxon>
        <taxon>Micrococcales</taxon>
        <taxon>Micrococcaceae</taxon>
        <taxon>Micrococcus</taxon>
    </lineage>
</organism>
<dbReference type="GeneID" id="93363104"/>
<proteinExistence type="predicted"/>
<gene>
    <name evidence="2" type="ORF">HDA34_000756</name>
</gene>
<dbReference type="Proteomes" id="UP000572670">
    <property type="component" value="Unassembled WGS sequence"/>
</dbReference>
<evidence type="ECO:0000259" key="1">
    <source>
        <dbReference type="Pfam" id="PF01656"/>
    </source>
</evidence>
<comment type="caution">
    <text evidence="2">The sequence shown here is derived from an EMBL/GenBank/DDBJ whole genome shotgun (WGS) entry which is preliminary data.</text>
</comment>
<dbReference type="PANTHER" id="PTHR13696:SF52">
    <property type="entry name" value="PARA FAMILY PROTEIN CT_582"/>
    <property type="match status" value="1"/>
</dbReference>
<protein>
    <submittedName>
        <fullName evidence="2">Chromosome partitioning protein</fullName>
    </submittedName>
</protein>
<dbReference type="PIRSF" id="PIRSF009320">
    <property type="entry name" value="Nuc_binding_HP_1000"/>
    <property type="match status" value="1"/>
</dbReference>
<dbReference type="CDD" id="cd02042">
    <property type="entry name" value="ParAB_family"/>
    <property type="match status" value="1"/>
</dbReference>
<dbReference type="Gene3D" id="3.40.50.300">
    <property type="entry name" value="P-loop containing nucleotide triphosphate hydrolases"/>
    <property type="match status" value="1"/>
</dbReference>
<feature type="domain" description="CobQ/CobB/MinD/ParA nucleotide binding" evidence="1">
    <location>
        <begin position="8"/>
        <end position="175"/>
    </location>
</feature>
<dbReference type="SUPFAM" id="SSF52540">
    <property type="entry name" value="P-loop containing nucleoside triphosphate hydrolases"/>
    <property type="match status" value="1"/>
</dbReference>
<dbReference type="RefSeq" id="WP_065423796.1">
    <property type="nucleotide sequence ID" value="NZ_BAAAYW010000035.1"/>
</dbReference>
<dbReference type="EMBL" id="JACJIK010000001">
    <property type="protein sequence ID" value="MBA9059049.1"/>
    <property type="molecule type" value="Genomic_DNA"/>
</dbReference>
<evidence type="ECO:0000313" key="3">
    <source>
        <dbReference type="Proteomes" id="UP000572670"/>
    </source>
</evidence>
<dbReference type="Pfam" id="PF01656">
    <property type="entry name" value="CbiA"/>
    <property type="match status" value="1"/>
</dbReference>
<accession>A0ABR6D0Z5</accession>
<keyword evidence="3" id="KW-1185">Reference proteome</keyword>
<dbReference type="InterPro" id="IPR050678">
    <property type="entry name" value="DNA_Partitioning_ATPase"/>
</dbReference>
<dbReference type="InterPro" id="IPR002586">
    <property type="entry name" value="CobQ/CobB/MinD/ParA_Nub-bd_dom"/>
</dbReference>
<reference evidence="2 3" key="1">
    <citation type="submission" date="2020-08" db="EMBL/GenBank/DDBJ databases">
        <title>Sequencing the genomes of 1000 actinobacteria strains.</title>
        <authorList>
            <person name="Klenk H.-P."/>
        </authorList>
    </citation>
    <scope>NUCLEOTIDE SEQUENCE [LARGE SCALE GENOMIC DNA]</scope>
    <source>
        <strain evidence="2 3">DSM 21948</strain>
    </source>
</reference>
<evidence type="ECO:0000313" key="2">
    <source>
        <dbReference type="EMBL" id="MBA9059049.1"/>
    </source>
</evidence>
<dbReference type="PANTHER" id="PTHR13696">
    <property type="entry name" value="P-LOOP CONTAINING NUCLEOSIDE TRIPHOSPHATE HYDROLASE"/>
    <property type="match status" value="1"/>
</dbReference>